<accession>A0A9W8MSX4</accession>
<dbReference type="AlphaFoldDB" id="A0A9W8MSX4"/>
<sequence>MALTCQTLYQIFQSPAIQYTYDLYLNSMEDVGSGLPPAELLKALRDRETAWRELNWKSVEIVKAGPAGLAAYGYIAGVFAQTDGFDFSVFWLPSTTRKGTCVTTPIDFRIHDFIIDVPQDLVIFLHEELLPSGSGRGNLYCRTISTNQPHPACSASRTLSFEVPQHPQHGNITSVELELAVDILFLSIRQGQGIRLLIWNWTMGLLIYDSFNQLSPFINDFDIVRRDVFILISCADSGKILIHQFSPTMVCTPVLIATLSLPEIMSTPRMIWFRAHSGQFQERPTPGTLFMPSPIARTHVFSAAYSSTVGGGRYALFVQSNTFLRYVDRGEEGQEVSWKEWGEEDCRFMAKRIGENWLRFAHGSCIVCNSIDKVGVDVFNFSSSRCNADSSASGSRERQYFSRDNPTVISKDVKIFEEDVVTRLPYHVASREMEETPFAYMIDEERIIGLKFGTDAVELTVYSF</sequence>
<evidence type="ECO:0000313" key="1">
    <source>
        <dbReference type="EMBL" id="KAJ3503826.1"/>
    </source>
</evidence>
<organism evidence="1 2">
    <name type="scientific">Agrocybe chaxingu</name>
    <dbReference type="NCBI Taxonomy" id="84603"/>
    <lineage>
        <taxon>Eukaryota</taxon>
        <taxon>Fungi</taxon>
        <taxon>Dikarya</taxon>
        <taxon>Basidiomycota</taxon>
        <taxon>Agaricomycotina</taxon>
        <taxon>Agaricomycetes</taxon>
        <taxon>Agaricomycetidae</taxon>
        <taxon>Agaricales</taxon>
        <taxon>Agaricineae</taxon>
        <taxon>Strophariaceae</taxon>
        <taxon>Agrocybe</taxon>
    </lineage>
</organism>
<name>A0A9W8MSX4_9AGAR</name>
<proteinExistence type="predicted"/>
<keyword evidence="2" id="KW-1185">Reference proteome</keyword>
<gene>
    <name evidence="1" type="ORF">NLJ89_g8258</name>
</gene>
<comment type="caution">
    <text evidence="1">The sequence shown here is derived from an EMBL/GenBank/DDBJ whole genome shotgun (WGS) entry which is preliminary data.</text>
</comment>
<dbReference type="Proteomes" id="UP001148786">
    <property type="component" value="Unassembled WGS sequence"/>
</dbReference>
<reference evidence="1" key="1">
    <citation type="submission" date="2022-07" db="EMBL/GenBank/DDBJ databases">
        <title>Genome Sequence of Agrocybe chaxingu.</title>
        <authorList>
            <person name="Buettner E."/>
        </authorList>
    </citation>
    <scope>NUCLEOTIDE SEQUENCE</scope>
    <source>
        <strain evidence="1">MP-N11</strain>
    </source>
</reference>
<dbReference type="EMBL" id="JANKHO010001088">
    <property type="protein sequence ID" value="KAJ3503826.1"/>
    <property type="molecule type" value="Genomic_DNA"/>
</dbReference>
<evidence type="ECO:0000313" key="2">
    <source>
        <dbReference type="Proteomes" id="UP001148786"/>
    </source>
</evidence>
<dbReference type="OrthoDB" id="2745718at2759"/>
<protein>
    <submittedName>
        <fullName evidence="1">Uncharacterized protein</fullName>
    </submittedName>
</protein>